<dbReference type="STRING" id="240015.ACP_0600"/>
<feature type="transmembrane region" description="Helical" evidence="1">
    <location>
        <begin position="46"/>
        <end position="66"/>
    </location>
</feature>
<dbReference type="EMBL" id="CP001472">
    <property type="protein sequence ID" value="ACO31801.1"/>
    <property type="molecule type" value="Genomic_DNA"/>
</dbReference>
<dbReference type="HOGENOM" id="CLU_2490704_0_0_0"/>
<dbReference type="RefSeq" id="WP_015895785.1">
    <property type="nucleotide sequence ID" value="NC_012483.1"/>
</dbReference>
<protein>
    <submittedName>
        <fullName evidence="2">Putative membrane protein</fullName>
    </submittedName>
</protein>
<accession>C1F1J9</accession>
<sequence length="86" mass="9568">MYPNHLSAGASFFIFLMVMLIVLVSVVITIIPYWKIFTKAGFSPWLSLLVLVPIANIVILYVVAFSEWNIRPATPPSIPQPPAPMP</sequence>
<dbReference type="eggNOG" id="ENOG5030IGH">
    <property type="taxonomic scope" value="Bacteria"/>
</dbReference>
<keyword evidence="3" id="KW-1185">Reference proteome</keyword>
<dbReference type="Proteomes" id="UP000002207">
    <property type="component" value="Chromosome"/>
</dbReference>
<keyword evidence="1" id="KW-0812">Transmembrane</keyword>
<name>C1F1J9_ACIC5</name>
<feature type="transmembrane region" description="Helical" evidence="1">
    <location>
        <begin position="12"/>
        <end position="34"/>
    </location>
</feature>
<dbReference type="KEGG" id="aca:ACP_0600"/>
<reference evidence="2 3" key="1">
    <citation type="journal article" date="2009" name="Appl. Environ. Microbiol.">
        <title>Three genomes from the phylum Acidobacteria provide insight into the lifestyles of these microorganisms in soils.</title>
        <authorList>
            <person name="Ward N.L."/>
            <person name="Challacombe J.F."/>
            <person name="Janssen P.H."/>
            <person name="Henrissat B."/>
            <person name="Coutinho P.M."/>
            <person name="Wu M."/>
            <person name="Xie G."/>
            <person name="Haft D.H."/>
            <person name="Sait M."/>
            <person name="Badger J."/>
            <person name="Barabote R.D."/>
            <person name="Bradley B."/>
            <person name="Brettin T.S."/>
            <person name="Brinkac L.M."/>
            <person name="Bruce D."/>
            <person name="Creasy T."/>
            <person name="Daugherty S.C."/>
            <person name="Davidsen T.M."/>
            <person name="DeBoy R.T."/>
            <person name="Detter J.C."/>
            <person name="Dodson R.J."/>
            <person name="Durkin A.S."/>
            <person name="Ganapathy A."/>
            <person name="Gwinn-Giglio M."/>
            <person name="Han C.S."/>
            <person name="Khouri H."/>
            <person name="Kiss H."/>
            <person name="Kothari S.P."/>
            <person name="Madupu R."/>
            <person name="Nelson K.E."/>
            <person name="Nelson W.C."/>
            <person name="Paulsen I."/>
            <person name="Penn K."/>
            <person name="Ren Q."/>
            <person name="Rosovitz M.J."/>
            <person name="Selengut J.D."/>
            <person name="Shrivastava S."/>
            <person name="Sullivan S.A."/>
            <person name="Tapia R."/>
            <person name="Thompson L.S."/>
            <person name="Watkins K.L."/>
            <person name="Yang Q."/>
            <person name="Yu C."/>
            <person name="Zafar N."/>
            <person name="Zhou L."/>
            <person name="Kuske C.R."/>
        </authorList>
    </citation>
    <scope>NUCLEOTIDE SEQUENCE [LARGE SCALE GENOMIC DNA]</scope>
    <source>
        <strain evidence="3">ATCC 51196 / DSM 11244 / BCRC 80197 / JCM 7670 / NBRC 15755 / NCIMB 13165 / 161</strain>
    </source>
</reference>
<keyword evidence="1" id="KW-1133">Transmembrane helix</keyword>
<gene>
    <name evidence="2" type="ordered locus">ACP_0600</name>
</gene>
<keyword evidence="1" id="KW-0472">Membrane</keyword>
<evidence type="ECO:0000313" key="2">
    <source>
        <dbReference type="EMBL" id="ACO31801.1"/>
    </source>
</evidence>
<dbReference type="InParanoid" id="C1F1J9"/>
<dbReference type="AlphaFoldDB" id="C1F1J9"/>
<proteinExistence type="predicted"/>
<dbReference type="OrthoDB" id="123194at2"/>
<evidence type="ECO:0000313" key="3">
    <source>
        <dbReference type="Proteomes" id="UP000002207"/>
    </source>
</evidence>
<organism evidence="2 3">
    <name type="scientific">Acidobacterium capsulatum (strain ATCC 51196 / DSM 11244 / BCRC 80197 / JCM 7670 / NBRC 15755 / NCIMB 13165 / 161)</name>
    <dbReference type="NCBI Taxonomy" id="240015"/>
    <lineage>
        <taxon>Bacteria</taxon>
        <taxon>Pseudomonadati</taxon>
        <taxon>Acidobacteriota</taxon>
        <taxon>Terriglobia</taxon>
        <taxon>Terriglobales</taxon>
        <taxon>Acidobacteriaceae</taxon>
        <taxon>Acidobacterium</taxon>
    </lineage>
</organism>
<evidence type="ECO:0000256" key="1">
    <source>
        <dbReference type="SAM" id="Phobius"/>
    </source>
</evidence>